<dbReference type="InterPro" id="IPR050156">
    <property type="entry name" value="TC-AMP_synthase_SUA5"/>
</dbReference>
<protein>
    <recommendedName>
        <fullName evidence="10">L-threonylcarbamoyladenylate synthase</fullName>
        <ecNumber evidence="3">2.7.7.87</ecNumber>
    </recommendedName>
    <alternativeName>
        <fullName evidence="10">L-threonylcarbamoyladenylate synthase</fullName>
    </alternativeName>
</protein>
<evidence type="ECO:0000259" key="13">
    <source>
        <dbReference type="PROSITE" id="PS51163"/>
    </source>
</evidence>
<dbReference type="NCBIfam" id="TIGR00057">
    <property type="entry name" value="L-threonylcarbamoyladenylate synthase"/>
    <property type="match status" value="1"/>
</dbReference>
<dbReference type="GO" id="GO:0006450">
    <property type="term" value="P:regulation of translational fidelity"/>
    <property type="evidence" value="ECO:0007669"/>
    <property type="project" value="TreeGrafter"/>
</dbReference>
<dbReference type="InterPro" id="IPR017945">
    <property type="entry name" value="DHBP_synth_RibB-like_a/b_dom"/>
</dbReference>
<dbReference type="GO" id="GO:0000049">
    <property type="term" value="F:tRNA binding"/>
    <property type="evidence" value="ECO:0007669"/>
    <property type="project" value="TreeGrafter"/>
</dbReference>
<dbReference type="RefSeq" id="WP_114029030.1">
    <property type="nucleotide sequence ID" value="NZ_QOIL01000006.1"/>
</dbReference>
<dbReference type="PROSITE" id="PS51163">
    <property type="entry name" value="YRDC"/>
    <property type="match status" value="1"/>
</dbReference>
<evidence type="ECO:0000256" key="10">
    <source>
        <dbReference type="ARBA" id="ARBA00029774"/>
    </source>
</evidence>
<dbReference type="GO" id="GO:0003725">
    <property type="term" value="F:double-stranded RNA binding"/>
    <property type="evidence" value="ECO:0007669"/>
    <property type="project" value="InterPro"/>
</dbReference>
<feature type="domain" description="YrdC-like" evidence="13">
    <location>
        <begin position="14"/>
        <end position="199"/>
    </location>
</feature>
<comment type="caution">
    <text evidence="14">The sequence shown here is derived from an EMBL/GenBank/DDBJ whole genome shotgun (WGS) entry which is preliminary data.</text>
</comment>
<keyword evidence="9" id="KW-0067">ATP-binding</keyword>
<dbReference type="PANTHER" id="PTHR17490">
    <property type="entry name" value="SUA5"/>
    <property type="match status" value="1"/>
</dbReference>
<comment type="catalytic activity">
    <reaction evidence="11">
        <text>L-threonine + hydrogencarbonate + ATP = L-threonylcarbamoyladenylate + diphosphate + H2O</text>
        <dbReference type="Rhea" id="RHEA:36407"/>
        <dbReference type="ChEBI" id="CHEBI:15377"/>
        <dbReference type="ChEBI" id="CHEBI:17544"/>
        <dbReference type="ChEBI" id="CHEBI:30616"/>
        <dbReference type="ChEBI" id="CHEBI:33019"/>
        <dbReference type="ChEBI" id="CHEBI:57926"/>
        <dbReference type="ChEBI" id="CHEBI:73682"/>
        <dbReference type="EC" id="2.7.7.87"/>
    </reaction>
</comment>
<organism evidence="14 15">
    <name type="scientific">Sphaerisporangium album</name>
    <dbReference type="NCBI Taxonomy" id="509200"/>
    <lineage>
        <taxon>Bacteria</taxon>
        <taxon>Bacillati</taxon>
        <taxon>Actinomycetota</taxon>
        <taxon>Actinomycetes</taxon>
        <taxon>Streptosporangiales</taxon>
        <taxon>Streptosporangiaceae</taxon>
        <taxon>Sphaerisporangium</taxon>
    </lineage>
</organism>
<accession>A0A367FLX1</accession>
<dbReference type="SUPFAM" id="SSF55821">
    <property type="entry name" value="YrdC/RibB"/>
    <property type="match status" value="1"/>
</dbReference>
<dbReference type="PANTHER" id="PTHR17490:SF16">
    <property type="entry name" value="THREONYLCARBAMOYL-AMP SYNTHASE"/>
    <property type="match status" value="1"/>
</dbReference>
<evidence type="ECO:0000256" key="1">
    <source>
        <dbReference type="ARBA" id="ARBA00004496"/>
    </source>
</evidence>
<dbReference type="EMBL" id="QOIL01000006">
    <property type="protein sequence ID" value="RCG30899.1"/>
    <property type="molecule type" value="Genomic_DNA"/>
</dbReference>
<proteinExistence type="inferred from homology"/>
<dbReference type="GO" id="GO:0005524">
    <property type="term" value="F:ATP binding"/>
    <property type="evidence" value="ECO:0007669"/>
    <property type="project" value="UniProtKB-KW"/>
</dbReference>
<evidence type="ECO:0000256" key="4">
    <source>
        <dbReference type="ARBA" id="ARBA00022490"/>
    </source>
</evidence>
<keyword evidence="5" id="KW-0808">Transferase</keyword>
<dbReference type="InterPro" id="IPR006070">
    <property type="entry name" value="Sua5-like_dom"/>
</dbReference>
<reference evidence="14 15" key="1">
    <citation type="submission" date="2018-06" db="EMBL/GenBank/DDBJ databases">
        <title>Sphaerisporangium craniellae sp. nov., isolated from a marine sponge in the South China Sea.</title>
        <authorList>
            <person name="Li L."/>
        </authorList>
    </citation>
    <scope>NUCLEOTIDE SEQUENCE [LARGE SCALE GENOMIC DNA]</scope>
    <source>
        <strain evidence="14 15">CCTCC AA 208026</strain>
    </source>
</reference>
<comment type="similarity">
    <text evidence="2">Belongs to the SUA5 family.</text>
</comment>
<evidence type="ECO:0000313" key="14">
    <source>
        <dbReference type="EMBL" id="RCG30899.1"/>
    </source>
</evidence>
<name>A0A367FLX1_9ACTN</name>
<gene>
    <name evidence="14" type="ORF">DQ384_13105</name>
</gene>
<dbReference type="Proteomes" id="UP000253094">
    <property type="component" value="Unassembled WGS sequence"/>
</dbReference>
<evidence type="ECO:0000256" key="9">
    <source>
        <dbReference type="ARBA" id="ARBA00022840"/>
    </source>
</evidence>
<evidence type="ECO:0000256" key="11">
    <source>
        <dbReference type="ARBA" id="ARBA00048366"/>
    </source>
</evidence>
<dbReference type="EC" id="2.7.7.87" evidence="3"/>
<evidence type="ECO:0000256" key="12">
    <source>
        <dbReference type="SAM" id="MobiDB-lite"/>
    </source>
</evidence>
<evidence type="ECO:0000256" key="7">
    <source>
        <dbReference type="ARBA" id="ARBA00022695"/>
    </source>
</evidence>
<feature type="region of interest" description="Disordered" evidence="12">
    <location>
        <begin position="217"/>
        <end position="297"/>
    </location>
</feature>
<keyword evidence="8" id="KW-0547">Nucleotide-binding</keyword>
<keyword evidence="15" id="KW-1185">Reference proteome</keyword>
<dbReference type="GO" id="GO:0008033">
    <property type="term" value="P:tRNA processing"/>
    <property type="evidence" value="ECO:0007669"/>
    <property type="project" value="UniProtKB-KW"/>
</dbReference>
<evidence type="ECO:0000256" key="6">
    <source>
        <dbReference type="ARBA" id="ARBA00022694"/>
    </source>
</evidence>
<evidence type="ECO:0000256" key="5">
    <source>
        <dbReference type="ARBA" id="ARBA00022679"/>
    </source>
</evidence>
<dbReference type="AlphaFoldDB" id="A0A367FLX1"/>
<dbReference type="Gene3D" id="3.90.870.10">
    <property type="entry name" value="DHBP synthase"/>
    <property type="match status" value="1"/>
</dbReference>
<dbReference type="OrthoDB" id="9814580at2"/>
<feature type="compositionally biased region" description="Basic and acidic residues" evidence="12">
    <location>
        <begin position="277"/>
        <end position="297"/>
    </location>
</feature>
<evidence type="ECO:0000313" key="15">
    <source>
        <dbReference type="Proteomes" id="UP000253094"/>
    </source>
</evidence>
<keyword evidence="6" id="KW-0819">tRNA processing</keyword>
<keyword evidence="4" id="KW-0963">Cytoplasm</keyword>
<keyword evidence="7" id="KW-0548">Nucleotidyltransferase</keyword>
<evidence type="ECO:0000256" key="3">
    <source>
        <dbReference type="ARBA" id="ARBA00012584"/>
    </source>
</evidence>
<dbReference type="Pfam" id="PF01300">
    <property type="entry name" value="Sua5_yciO_yrdC"/>
    <property type="match status" value="1"/>
</dbReference>
<comment type="subcellular location">
    <subcellularLocation>
        <location evidence="1">Cytoplasm</location>
    </subcellularLocation>
</comment>
<sequence>MIRRYDCSNSEERATGLADAAAAIRAGELVVIPTDTVYGIGADAFTPSAVAELLEAKGRGRDMPVPVLVGTVRAATALIEDLGAYGQDLIDAFWPGPLTLVCRASRSLTWDLGDSKGTVAVRMPLHALALELLKETGPMAVSSANRSGAPPATTAADAEAQLGEAVGVYLDGGPCADDTPSTIVDLTTPVPRVLRKGAVPVEKLRAIVGYIATDGEPEVDTRRSLPGDTGVTGTDDKDATTSPAETPKPLESVETPKPVETIADEPKPAEATAGEPKPLDKPLDKPVEQARKADGGV</sequence>
<evidence type="ECO:0000256" key="2">
    <source>
        <dbReference type="ARBA" id="ARBA00007663"/>
    </source>
</evidence>
<evidence type="ECO:0000256" key="8">
    <source>
        <dbReference type="ARBA" id="ARBA00022741"/>
    </source>
</evidence>
<dbReference type="GO" id="GO:0005737">
    <property type="term" value="C:cytoplasm"/>
    <property type="evidence" value="ECO:0007669"/>
    <property type="project" value="UniProtKB-SubCell"/>
</dbReference>
<dbReference type="GO" id="GO:0061710">
    <property type="term" value="F:L-threonylcarbamoyladenylate synthase"/>
    <property type="evidence" value="ECO:0007669"/>
    <property type="project" value="UniProtKB-EC"/>
</dbReference>